<dbReference type="PANTHER" id="PTHR33223">
    <property type="entry name" value="CCHC-TYPE DOMAIN-CONTAINING PROTEIN"/>
    <property type="match status" value="1"/>
</dbReference>
<accession>A0A162DDY8</accession>
<proteinExistence type="predicted"/>
<reference evidence="1 2" key="1">
    <citation type="submission" date="2016-03" db="EMBL/GenBank/DDBJ databases">
        <title>EvidentialGene: Evidence-directed Construction of Genes on Genomes.</title>
        <authorList>
            <person name="Gilbert D.G."/>
            <person name="Choi J.-H."/>
            <person name="Mockaitis K."/>
            <person name="Colbourne J."/>
            <person name="Pfrender M."/>
        </authorList>
    </citation>
    <scope>NUCLEOTIDE SEQUENCE [LARGE SCALE GENOMIC DNA]</scope>
    <source>
        <strain evidence="1 2">Xinb3</strain>
        <tissue evidence="1">Complete organism</tissue>
    </source>
</reference>
<protein>
    <recommendedName>
        <fullName evidence="3">Retrotransposon gag domain-containing protein</fullName>
    </recommendedName>
</protein>
<dbReference type="AlphaFoldDB" id="A0A162DDY8"/>
<gene>
    <name evidence="1" type="ORF">APZ42_025097</name>
</gene>
<name>A0A162DDY8_9CRUS</name>
<evidence type="ECO:0000313" key="1">
    <source>
        <dbReference type="EMBL" id="KZS10454.1"/>
    </source>
</evidence>
<evidence type="ECO:0008006" key="3">
    <source>
        <dbReference type="Google" id="ProtNLM"/>
    </source>
</evidence>
<sequence length="191" mass="21660">MIDDVITGSHKLLRSPINKPIVPKTTAIPDKFQGGKASEETIEAVKKSASNTPAASHFSLIEEIPITHFDSWRESFESIVDGSGWSNKKIIQMLHAKFTDRAFSVIQAILKENPDDYASIKESLLDHFHGDENVDLYLKKFHKAKRKPGEKIVDYAHRLQEIFKRAYPMGYGEKSFTVILIQKFIEGLDSK</sequence>
<dbReference type="OrthoDB" id="8054888at2759"/>
<evidence type="ECO:0000313" key="2">
    <source>
        <dbReference type="Proteomes" id="UP000076858"/>
    </source>
</evidence>
<dbReference type="Proteomes" id="UP000076858">
    <property type="component" value="Unassembled WGS sequence"/>
</dbReference>
<keyword evidence="2" id="KW-1185">Reference proteome</keyword>
<comment type="caution">
    <text evidence="1">The sequence shown here is derived from an EMBL/GenBank/DDBJ whole genome shotgun (WGS) entry which is preliminary data.</text>
</comment>
<dbReference type="EMBL" id="LRGB01001800">
    <property type="protein sequence ID" value="KZS10454.1"/>
    <property type="molecule type" value="Genomic_DNA"/>
</dbReference>
<dbReference type="PANTHER" id="PTHR33223:SF6">
    <property type="entry name" value="CCHC-TYPE DOMAIN-CONTAINING PROTEIN"/>
    <property type="match status" value="1"/>
</dbReference>
<organism evidence="1 2">
    <name type="scientific">Daphnia magna</name>
    <dbReference type="NCBI Taxonomy" id="35525"/>
    <lineage>
        <taxon>Eukaryota</taxon>
        <taxon>Metazoa</taxon>
        <taxon>Ecdysozoa</taxon>
        <taxon>Arthropoda</taxon>
        <taxon>Crustacea</taxon>
        <taxon>Branchiopoda</taxon>
        <taxon>Diplostraca</taxon>
        <taxon>Cladocera</taxon>
        <taxon>Anomopoda</taxon>
        <taxon>Daphniidae</taxon>
        <taxon>Daphnia</taxon>
    </lineage>
</organism>